<evidence type="ECO:0000313" key="2">
    <source>
        <dbReference type="EMBL" id="CAK8991060.1"/>
    </source>
</evidence>
<proteinExistence type="predicted"/>
<keyword evidence="4" id="KW-1185">Reference proteome</keyword>
<organism evidence="3 4">
    <name type="scientific">Durusdinium trenchii</name>
    <dbReference type="NCBI Taxonomy" id="1381693"/>
    <lineage>
        <taxon>Eukaryota</taxon>
        <taxon>Sar</taxon>
        <taxon>Alveolata</taxon>
        <taxon>Dinophyceae</taxon>
        <taxon>Suessiales</taxon>
        <taxon>Symbiodiniaceae</taxon>
        <taxon>Durusdinium</taxon>
    </lineage>
</organism>
<accession>A0ABP0HTC7</accession>
<gene>
    <name evidence="2" type="ORF">SCF082_LOCUS2497</name>
    <name evidence="3" type="ORF">SCF082_LOCUS3279</name>
</gene>
<feature type="compositionally biased region" description="Basic and acidic residues" evidence="1">
    <location>
        <begin position="248"/>
        <end position="265"/>
    </location>
</feature>
<sequence>MAVAFLLPEPLASFRALPSNRPSVRDLGSTGRVGSTGRWGLHGALGTTVGAFLLGARSSYATCRASKRPINARDGKTIPQKGNWLFPSVDDDEIYEDIEDELPPKKAVEDCVYCCWVMPKKKASGIFQSWSEDEAADDEQKDMLTNLGSLELKKEWTVWALCQSDDEKKPGFYIVPPAGAEPDALIVVEAKDENTNNIQHLGVRPDKIGEEQMRQAFLDWIDSLRPKVVVMKRPPELYAFGLGVDGEGESRPDGRGDGPKVSKGL</sequence>
<comment type="caution">
    <text evidence="3">The sequence shown here is derived from an EMBL/GenBank/DDBJ whole genome shotgun (WGS) entry which is preliminary data.</text>
</comment>
<dbReference type="EMBL" id="CAXAMM010001669">
    <property type="protein sequence ID" value="CAK8992927.1"/>
    <property type="molecule type" value="Genomic_DNA"/>
</dbReference>
<evidence type="ECO:0000313" key="4">
    <source>
        <dbReference type="Proteomes" id="UP001642464"/>
    </source>
</evidence>
<name>A0ABP0HTC7_9DINO</name>
<dbReference type="Proteomes" id="UP001642464">
    <property type="component" value="Unassembled WGS sequence"/>
</dbReference>
<evidence type="ECO:0000313" key="3">
    <source>
        <dbReference type="EMBL" id="CAK8992927.1"/>
    </source>
</evidence>
<dbReference type="EMBL" id="CAXAMM010001225">
    <property type="protein sequence ID" value="CAK8991060.1"/>
    <property type="molecule type" value="Genomic_DNA"/>
</dbReference>
<feature type="region of interest" description="Disordered" evidence="1">
    <location>
        <begin position="241"/>
        <end position="265"/>
    </location>
</feature>
<reference evidence="3 4" key="1">
    <citation type="submission" date="2024-02" db="EMBL/GenBank/DDBJ databases">
        <authorList>
            <person name="Chen Y."/>
            <person name="Shah S."/>
            <person name="Dougan E. K."/>
            <person name="Thang M."/>
            <person name="Chan C."/>
        </authorList>
    </citation>
    <scope>NUCLEOTIDE SEQUENCE [LARGE SCALE GENOMIC DNA]</scope>
</reference>
<protein>
    <submittedName>
        <fullName evidence="3">Fragile X mental retardation syndrome-related protein 2</fullName>
    </submittedName>
</protein>
<evidence type="ECO:0000256" key="1">
    <source>
        <dbReference type="SAM" id="MobiDB-lite"/>
    </source>
</evidence>